<keyword evidence="6" id="KW-0564">Palmitate</keyword>
<feature type="signal peptide" evidence="8">
    <location>
        <begin position="1"/>
        <end position="19"/>
    </location>
</feature>
<evidence type="ECO:0000256" key="7">
    <source>
        <dbReference type="ARBA" id="ARBA00023288"/>
    </source>
</evidence>
<proteinExistence type="inferred from homology"/>
<feature type="domain" description="Spore germination protein N-terminal" evidence="10">
    <location>
        <begin position="23"/>
        <end position="190"/>
    </location>
</feature>
<dbReference type="NCBIfam" id="TIGR02887">
    <property type="entry name" value="spore_ger_x_C"/>
    <property type="match status" value="1"/>
</dbReference>
<gene>
    <name evidence="11" type="ORF">CBW65_10760</name>
</gene>
<feature type="chain" id="PRO_5038683611" evidence="8">
    <location>
        <begin position="20"/>
        <end position="355"/>
    </location>
</feature>
<dbReference type="KEGG" id="tum:CBW65_10760"/>
<evidence type="ECO:0000256" key="1">
    <source>
        <dbReference type="ARBA" id="ARBA00004635"/>
    </source>
</evidence>
<evidence type="ECO:0000259" key="9">
    <source>
        <dbReference type="Pfam" id="PF05504"/>
    </source>
</evidence>
<dbReference type="PANTHER" id="PTHR35789:SF1">
    <property type="entry name" value="SPORE GERMINATION PROTEIN B3"/>
    <property type="match status" value="1"/>
</dbReference>
<keyword evidence="3" id="KW-0309">Germination</keyword>
<dbReference type="OrthoDB" id="9816067at2"/>
<evidence type="ECO:0000256" key="4">
    <source>
        <dbReference type="ARBA" id="ARBA00022729"/>
    </source>
</evidence>
<evidence type="ECO:0000256" key="8">
    <source>
        <dbReference type="SAM" id="SignalP"/>
    </source>
</evidence>
<evidence type="ECO:0000313" key="11">
    <source>
        <dbReference type="EMBL" id="ARU61431.1"/>
    </source>
</evidence>
<keyword evidence="7" id="KW-0449">Lipoprotein</keyword>
<dbReference type="InterPro" id="IPR008844">
    <property type="entry name" value="Spore_GerAC-like"/>
</dbReference>
<evidence type="ECO:0000256" key="3">
    <source>
        <dbReference type="ARBA" id="ARBA00022544"/>
    </source>
</evidence>
<dbReference type="InterPro" id="IPR038501">
    <property type="entry name" value="Spore_GerAC_C_sf"/>
</dbReference>
<evidence type="ECO:0000256" key="6">
    <source>
        <dbReference type="ARBA" id="ARBA00023139"/>
    </source>
</evidence>
<dbReference type="Gene3D" id="3.30.300.210">
    <property type="entry name" value="Nutrient germinant receptor protein C, domain 3"/>
    <property type="match status" value="1"/>
</dbReference>
<evidence type="ECO:0000256" key="2">
    <source>
        <dbReference type="ARBA" id="ARBA00007886"/>
    </source>
</evidence>
<protein>
    <submittedName>
        <fullName evidence="11">Uncharacterized protein</fullName>
    </submittedName>
</protein>
<evidence type="ECO:0000256" key="5">
    <source>
        <dbReference type="ARBA" id="ARBA00023136"/>
    </source>
</evidence>
<dbReference type="PANTHER" id="PTHR35789">
    <property type="entry name" value="SPORE GERMINATION PROTEIN B3"/>
    <property type="match status" value="1"/>
</dbReference>
<evidence type="ECO:0000259" key="10">
    <source>
        <dbReference type="Pfam" id="PF25198"/>
    </source>
</evidence>
<evidence type="ECO:0000313" key="12">
    <source>
        <dbReference type="Proteomes" id="UP000195437"/>
    </source>
</evidence>
<dbReference type="PROSITE" id="PS51257">
    <property type="entry name" value="PROKAR_LIPOPROTEIN"/>
    <property type="match status" value="1"/>
</dbReference>
<organism evidence="11 12">
    <name type="scientific">Tumebacillus avium</name>
    <dbReference type="NCBI Taxonomy" id="1903704"/>
    <lineage>
        <taxon>Bacteria</taxon>
        <taxon>Bacillati</taxon>
        <taxon>Bacillota</taxon>
        <taxon>Bacilli</taxon>
        <taxon>Bacillales</taxon>
        <taxon>Alicyclobacillaceae</taxon>
        <taxon>Tumebacillus</taxon>
    </lineage>
</organism>
<dbReference type="GO" id="GO:0016020">
    <property type="term" value="C:membrane"/>
    <property type="evidence" value="ECO:0007669"/>
    <property type="project" value="UniProtKB-SubCell"/>
</dbReference>
<accession>A0A1Y0ILN2</accession>
<dbReference type="GO" id="GO:0009847">
    <property type="term" value="P:spore germination"/>
    <property type="evidence" value="ECO:0007669"/>
    <property type="project" value="InterPro"/>
</dbReference>
<dbReference type="AlphaFoldDB" id="A0A1Y0ILN2"/>
<comment type="similarity">
    <text evidence="2">Belongs to the GerABKC lipoprotein family.</text>
</comment>
<keyword evidence="4 8" id="KW-0732">Signal</keyword>
<sequence length="355" mass="39869">MKKRLKGYALLLCCLPLLSGCWDVKDINHRALPAAMAVDIGKQGGYIVWLKIPKIGGGQNEYIIAKGHHVSISKAIDFISTNLDRTIDLLHVKMIFLSEKLAKSDTSEVIDYALRTREIGNKTKLAVVQGDMNTFFESSKKSVAGSTGTSYDNFFSPESGWTPEVVRTSLWEAYRGKHSLTEDCLMPVVKKGTTTMLAVNGAALMKDGKKVGQLDLNESLVYNVFHGEFRGGIVQTLHHGAIRLLEAEVNNRTELQGARPMLHTKFKLTVTILERKSHVSDDVLIDDIRLIFKERYLHTLHKSQAAKSDVLGTGQFFRHHYSNAELAHWKNEQFQQLQADVDVDVIIRNHGMLRK</sequence>
<dbReference type="InterPro" id="IPR046953">
    <property type="entry name" value="Spore_GerAC-like_C"/>
</dbReference>
<keyword evidence="5" id="KW-0472">Membrane</keyword>
<dbReference type="InterPro" id="IPR057336">
    <property type="entry name" value="GerAC_N"/>
</dbReference>
<dbReference type="Pfam" id="PF25198">
    <property type="entry name" value="Spore_GerAC_N"/>
    <property type="match status" value="1"/>
</dbReference>
<reference evidence="12" key="1">
    <citation type="submission" date="2017-05" db="EMBL/GenBank/DDBJ databases">
        <authorList>
            <person name="Sung H."/>
        </authorList>
    </citation>
    <scope>NUCLEOTIDE SEQUENCE [LARGE SCALE GENOMIC DNA]</scope>
    <source>
        <strain evidence="12">AR23208</strain>
    </source>
</reference>
<dbReference type="RefSeq" id="WP_087456811.1">
    <property type="nucleotide sequence ID" value="NZ_CP021434.1"/>
</dbReference>
<name>A0A1Y0ILN2_9BACL</name>
<dbReference type="EMBL" id="CP021434">
    <property type="protein sequence ID" value="ARU61431.1"/>
    <property type="molecule type" value="Genomic_DNA"/>
</dbReference>
<dbReference type="Pfam" id="PF05504">
    <property type="entry name" value="Spore_GerAC"/>
    <property type="match status" value="1"/>
</dbReference>
<dbReference type="Proteomes" id="UP000195437">
    <property type="component" value="Chromosome"/>
</dbReference>
<feature type="domain" description="Spore germination GerAC-like C-terminal" evidence="9">
    <location>
        <begin position="200"/>
        <end position="351"/>
    </location>
</feature>
<comment type="subcellular location">
    <subcellularLocation>
        <location evidence="1">Membrane</location>
        <topology evidence="1">Lipid-anchor</topology>
    </subcellularLocation>
</comment>
<keyword evidence="12" id="KW-1185">Reference proteome</keyword>